<evidence type="ECO:0000259" key="1">
    <source>
        <dbReference type="Pfam" id="PF03551"/>
    </source>
</evidence>
<dbReference type="OrthoDB" id="3746369at2"/>
<dbReference type="Pfam" id="PF10400">
    <property type="entry name" value="Vir_act_alpha_C"/>
    <property type="match status" value="1"/>
</dbReference>
<dbReference type="SUPFAM" id="SSF46785">
    <property type="entry name" value="Winged helix' DNA-binding domain"/>
    <property type="match status" value="1"/>
</dbReference>
<evidence type="ECO:0000313" key="4">
    <source>
        <dbReference type="Proteomes" id="UP000291101"/>
    </source>
</evidence>
<feature type="domain" description="Transcription regulator PadR N-terminal" evidence="1">
    <location>
        <begin position="12"/>
        <end position="90"/>
    </location>
</feature>
<dbReference type="PANTHER" id="PTHR43252">
    <property type="entry name" value="TRANSCRIPTIONAL REGULATOR YQJI"/>
    <property type="match status" value="1"/>
</dbReference>
<evidence type="ECO:0000259" key="2">
    <source>
        <dbReference type="Pfam" id="PF10400"/>
    </source>
</evidence>
<organism evidence="3 4">
    <name type="scientific">Nocardioides zhouii</name>
    <dbReference type="NCBI Taxonomy" id="1168729"/>
    <lineage>
        <taxon>Bacteria</taxon>
        <taxon>Bacillati</taxon>
        <taxon>Actinomycetota</taxon>
        <taxon>Actinomycetes</taxon>
        <taxon>Propionibacteriales</taxon>
        <taxon>Nocardioidaceae</taxon>
        <taxon>Nocardioides</taxon>
    </lineage>
</organism>
<dbReference type="InterPro" id="IPR005149">
    <property type="entry name" value="Tscrpt_reg_PadR_N"/>
</dbReference>
<name>A0A4Q2T7R2_9ACTN</name>
<dbReference type="InterPro" id="IPR036390">
    <property type="entry name" value="WH_DNA-bd_sf"/>
</dbReference>
<gene>
    <name evidence="3" type="ORF">EUA94_07050</name>
</gene>
<dbReference type="Proteomes" id="UP000291101">
    <property type="component" value="Unassembled WGS sequence"/>
</dbReference>
<protein>
    <submittedName>
        <fullName evidence="3">PadR family transcriptional regulator</fullName>
    </submittedName>
</protein>
<dbReference type="RefSeq" id="WP_129426064.1">
    <property type="nucleotide sequence ID" value="NZ_SDWV01000005.1"/>
</dbReference>
<dbReference type="Gene3D" id="1.10.10.10">
    <property type="entry name" value="Winged helix-like DNA-binding domain superfamily/Winged helix DNA-binding domain"/>
    <property type="match status" value="1"/>
</dbReference>
<evidence type="ECO:0000313" key="3">
    <source>
        <dbReference type="EMBL" id="RYC12978.1"/>
    </source>
</evidence>
<accession>A0A4Q2T7R2</accession>
<dbReference type="Pfam" id="PF03551">
    <property type="entry name" value="PadR"/>
    <property type="match status" value="1"/>
</dbReference>
<dbReference type="InterPro" id="IPR018309">
    <property type="entry name" value="Tscrpt_reg_PadR_C"/>
</dbReference>
<sequence>MRQDLPATAYAILGLLTFGDELTGYEIKRRADMTLRFYWVSPATSQIYTELRRLADHGLVRADAQPEGGRDGGREVTSYAITDAGQAALRAWMDETPAGFPVLKHPVLLRLLVGHASDPERNRQMLHNYLADLDRALADLGDVRESLRGADRDGEPFRFPALVADWGLDYFAAETRHAQRALASLDDPTA</sequence>
<feature type="domain" description="Transcription regulator PadR C-terminal" evidence="2">
    <location>
        <begin position="104"/>
        <end position="185"/>
    </location>
</feature>
<keyword evidence="4" id="KW-1185">Reference proteome</keyword>
<dbReference type="AlphaFoldDB" id="A0A4Q2T7R2"/>
<proteinExistence type="predicted"/>
<dbReference type="InterPro" id="IPR036388">
    <property type="entry name" value="WH-like_DNA-bd_sf"/>
</dbReference>
<reference evidence="3 4" key="1">
    <citation type="submission" date="2019-01" db="EMBL/GenBank/DDBJ databases">
        <title>Novel species of Nocardioides.</title>
        <authorList>
            <person name="Liu Q."/>
            <person name="X Y.-H."/>
        </authorList>
    </citation>
    <scope>NUCLEOTIDE SEQUENCE [LARGE SCALE GENOMIC DNA]</scope>
    <source>
        <strain evidence="3 4">HLT2-9</strain>
    </source>
</reference>
<dbReference type="PANTHER" id="PTHR43252:SF2">
    <property type="entry name" value="TRANSCRIPTION REGULATOR, PADR-LIKE FAMILY"/>
    <property type="match status" value="1"/>
</dbReference>
<comment type="caution">
    <text evidence="3">The sequence shown here is derived from an EMBL/GenBank/DDBJ whole genome shotgun (WGS) entry which is preliminary data.</text>
</comment>
<dbReference type="EMBL" id="SDWV01000005">
    <property type="protein sequence ID" value="RYC12978.1"/>
    <property type="molecule type" value="Genomic_DNA"/>
</dbReference>